<reference evidence="1" key="1">
    <citation type="submission" date="2014-11" db="EMBL/GenBank/DDBJ databases">
        <authorList>
            <person name="Amaro Gonzalez C."/>
        </authorList>
    </citation>
    <scope>NUCLEOTIDE SEQUENCE</scope>
</reference>
<protein>
    <submittedName>
        <fullName evidence="1">Uncharacterized protein</fullName>
    </submittedName>
</protein>
<proteinExistence type="predicted"/>
<sequence length="58" mass="6714">MMTVIMKAIRIKKNFVGSKGISWIIVHQGLGVLVYSIHRIEQDFNKLCVSRQKKMPKN</sequence>
<accession>A0A0E9XAJ3</accession>
<dbReference type="EMBL" id="GBXM01009116">
    <property type="protein sequence ID" value="JAH99461.1"/>
    <property type="molecule type" value="Transcribed_RNA"/>
</dbReference>
<organism evidence="1">
    <name type="scientific">Anguilla anguilla</name>
    <name type="common">European freshwater eel</name>
    <name type="synonym">Muraena anguilla</name>
    <dbReference type="NCBI Taxonomy" id="7936"/>
    <lineage>
        <taxon>Eukaryota</taxon>
        <taxon>Metazoa</taxon>
        <taxon>Chordata</taxon>
        <taxon>Craniata</taxon>
        <taxon>Vertebrata</taxon>
        <taxon>Euteleostomi</taxon>
        <taxon>Actinopterygii</taxon>
        <taxon>Neopterygii</taxon>
        <taxon>Teleostei</taxon>
        <taxon>Anguilliformes</taxon>
        <taxon>Anguillidae</taxon>
        <taxon>Anguilla</taxon>
    </lineage>
</organism>
<reference evidence="1" key="2">
    <citation type="journal article" date="2015" name="Fish Shellfish Immunol.">
        <title>Early steps in the European eel (Anguilla anguilla)-Vibrio vulnificus interaction in the gills: Role of the RtxA13 toxin.</title>
        <authorList>
            <person name="Callol A."/>
            <person name="Pajuelo D."/>
            <person name="Ebbesson L."/>
            <person name="Teles M."/>
            <person name="MacKenzie S."/>
            <person name="Amaro C."/>
        </authorList>
    </citation>
    <scope>NUCLEOTIDE SEQUENCE</scope>
</reference>
<name>A0A0E9XAJ3_ANGAN</name>
<evidence type="ECO:0000313" key="1">
    <source>
        <dbReference type="EMBL" id="JAH99461.1"/>
    </source>
</evidence>
<dbReference type="AlphaFoldDB" id="A0A0E9XAJ3"/>